<organism evidence="1 2">
    <name type="scientific">Manduca sexta</name>
    <name type="common">Tobacco hawkmoth</name>
    <name type="synonym">Tobacco hornworm</name>
    <dbReference type="NCBI Taxonomy" id="7130"/>
    <lineage>
        <taxon>Eukaryota</taxon>
        <taxon>Metazoa</taxon>
        <taxon>Ecdysozoa</taxon>
        <taxon>Arthropoda</taxon>
        <taxon>Hexapoda</taxon>
        <taxon>Insecta</taxon>
        <taxon>Pterygota</taxon>
        <taxon>Neoptera</taxon>
        <taxon>Endopterygota</taxon>
        <taxon>Lepidoptera</taxon>
        <taxon>Glossata</taxon>
        <taxon>Ditrysia</taxon>
        <taxon>Bombycoidea</taxon>
        <taxon>Sphingidae</taxon>
        <taxon>Sphinginae</taxon>
        <taxon>Sphingini</taxon>
        <taxon>Manduca</taxon>
    </lineage>
</organism>
<dbReference type="EMBL" id="JH669044">
    <property type="protein sequence ID" value="KAG6463848.1"/>
    <property type="molecule type" value="Genomic_DNA"/>
</dbReference>
<sequence length="68" mass="7851">MTSGVESDFTTRQDDKWYNALTKASNTTLHSMVRLHNVGSTVQKQYDRNNNLVYAQKAIRAHLMRISH</sequence>
<name>A0A922D0L8_MANSE</name>
<reference evidence="1" key="1">
    <citation type="journal article" date="2016" name="Insect Biochem. Mol. Biol.">
        <title>Multifaceted biological insights from a draft genome sequence of the tobacco hornworm moth, Manduca sexta.</title>
        <authorList>
            <person name="Kanost M.R."/>
            <person name="Arrese E.L."/>
            <person name="Cao X."/>
            <person name="Chen Y.R."/>
            <person name="Chellapilla S."/>
            <person name="Goldsmith M.R."/>
            <person name="Grosse-Wilde E."/>
            <person name="Heckel D.G."/>
            <person name="Herndon N."/>
            <person name="Jiang H."/>
            <person name="Papanicolaou A."/>
            <person name="Qu J."/>
            <person name="Soulages J.L."/>
            <person name="Vogel H."/>
            <person name="Walters J."/>
            <person name="Waterhouse R.M."/>
            <person name="Ahn S.J."/>
            <person name="Almeida F.C."/>
            <person name="An C."/>
            <person name="Aqrawi P."/>
            <person name="Bretschneider A."/>
            <person name="Bryant W.B."/>
            <person name="Bucks S."/>
            <person name="Chao H."/>
            <person name="Chevignon G."/>
            <person name="Christen J.M."/>
            <person name="Clarke D.F."/>
            <person name="Dittmer N.T."/>
            <person name="Ferguson L.C.F."/>
            <person name="Garavelou S."/>
            <person name="Gordon K.H.J."/>
            <person name="Gunaratna R.T."/>
            <person name="Han Y."/>
            <person name="Hauser F."/>
            <person name="He Y."/>
            <person name="Heidel-Fischer H."/>
            <person name="Hirsh A."/>
            <person name="Hu Y."/>
            <person name="Jiang H."/>
            <person name="Kalra D."/>
            <person name="Klinner C."/>
            <person name="Konig C."/>
            <person name="Kovar C."/>
            <person name="Kroll A.R."/>
            <person name="Kuwar S.S."/>
            <person name="Lee S.L."/>
            <person name="Lehman R."/>
            <person name="Li K."/>
            <person name="Li Z."/>
            <person name="Liang H."/>
            <person name="Lovelace S."/>
            <person name="Lu Z."/>
            <person name="Mansfield J.H."/>
            <person name="McCulloch K.J."/>
            <person name="Mathew T."/>
            <person name="Morton B."/>
            <person name="Muzny D.M."/>
            <person name="Neunemann D."/>
            <person name="Ongeri F."/>
            <person name="Pauchet Y."/>
            <person name="Pu L.L."/>
            <person name="Pyrousis I."/>
            <person name="Rao X.J."/>
            <person name="Redding A."/>
            <person name="Roesel C."/>
            <person name="Sanchez-Gracia A."/>
            <person name="Schaack S."/>
            <person name="Shukla A."/>
            <person name="Tetreau G."/>
            <person name="Wang Y."/>
            <person name="Xiong G.H."/>
            <person name="Traut W."/>
            <person name="Walsh T.K."/>
            <person name="Worley K.C."/>
            <person name="Wu D."/>
            <person name="Wu W."/>
            <person name="Wu Y.Q."/>
            <person name="Zhang X."/>
            <person name="Zou Z."/>
            <person name="Zucker H."/>
            <person name="Briscoe A.D."/>
            <person name="Burmester T."/>
            <person name="Clem R.J."/>
            <person name="Feyereisen R."/>
            <person name="Grimmelikhuijzen C.J.P."/>
            <person name="Hamodrakas S.J."/>
            <person name="Hansson B.S."/>
            <person name="Huguet E."/>
            <person name="Jermiin L.S."/>
            <person name="Lan Q."/>
            <person name="Lehman H.K."/>
            <person name="Lorenzen M."/>
            <person name="Merzendorfer H."/>
            <person name="Michalopoulos I."/>
            <person name="Morton D.B."/>
            <person name="Muthukrishnan S."/>
            <person name="Oakeshott J.G."/>
            <person name="Palmer W."/>
            <person name="Park Y."/>
            <person name="Passarelli A.L."/>
            <person name="Rozas J."/>
            <person name="Schwartz L.M."/>
            <person name="Smith W."/>
            <person name="Southgate A."/>
            <person name="Vilcinskas A."/>
            <person name="Vogt R."/>
            <person name="Wang P."/>
            <person name="Werren J."/>
            <person name="Yu X.Q."/>
            <person name="Zhou J.J."/>
            <person name="Brown S.J."/>
            <person name="Scherer S.E."/>
            <person name="Richards S."/>
            <person name="Blissard G.W."/>
        </authorList>
    </citation>
    <scope>NUCLEOTIDE SEQUENCE</scope>
</reference>
<dbReference type="AlphaFoldDB" id="A0A922D0L8"/>
<proteinExistence type="predicted"/>
<protein>
    <submittedName>
        <fullName evidence="1">Uncharacterized protein</fullName>
    </submittedName>
</protein>
<dbReference type="Proteomes" id="UP000791440">
    <property type="component" value="Unassembled WGS sequence"/>
</dbReference>
<keyword evidence="2" id="KW-1185">Reference proteome</keyword>
<accession>A0A922D0L8</accession>
<evidence type="ECO:0000313" key="1">
    <source>
        <dbReference type="EMBL" id="KAG6463848.1"/>
    </source>
</evidence>
<gene>
    <name evidence="1" type="ORF">O3G_MSEX014102</name>
</gene>
<reference evidence="1" key="2">
    <citation type="submission" date="2020-12" db="EMBL/GenBank/DDBJ databases">
        <authorList>
            <person name="Kanost M."/>
        </authorList>
    </citation>
    <scope>NUCLEOTIDE SEQUENCE</scope>
</reference>
<comment type="caution">
    <text evidence="1">The sequence shown here is derived from an EMBL/GenBank/DDBJ whole genome shotgun (WGS) entry which is preliminary data.</text>
</comment>
<evidence type="ECO:0000313" key="2">
    <source>
        <dbReference type="Proteomes" id="UP000791440"/>
    </source>
</evidence>